<dbReference type="GO" id="GO:0006508">
    <property type="term" value="P:proteolysis"/>
    <property type="evidence" value="ECO:0007669"/>
    <property type="project" value="InterPro"/>
</dbReference>
<evidence type="ECO:0000313" key="3">
    <source>
        <dbReference type="Proteomes" id="UP000306102"/>
    </source>
</evidence>
<keyword evidence="3" id="KW-1185">Reference proteome</keyword>
<evidence type="ECO:0000259" key="1">
    <source>
        <dbReference type="Pfam" id="PF00112"/>
    </source>
</evidence>
<dbReference type="SUPFAM" id="SSF54001">
    <property type="entry name" value="Cysteine proteinases"/>
    <property type="match status" value="1"/>
</dbReference>
<dbReference type="InterPro" id="IPR000668">
    <property type="entry name" value="Peptidase_C1A_C"/>
</dbReference>
<name>A0A4S4DN64_CAMSN</name>
<dbReference type="EMBL" id="SDRB02010772">
    <property type="protein sequence ID" value="THG04443.1"/>
    <property type="molecule type" value="Genomic_DNA"/>
</dbReference>
<dbReference type="Pfam" id="PF00112">
    <property type="entry name" value="Peptidase_C1"/>
    <property type="match status" value="1"/>
</dbReference>
<comment type="caution">
    <text evidence="2">The sequence shown here is derived from an EMBL/GenBank/DDBJ whole genome shotgun (WGS) entry which is preliminary data.</text>
</comment>
<dbReference type="STRING" id="542762.A0A4S4DN64"/>
<dbReference type="InterPro" id="IPR038765">
    <property type="entry name" value="Papain-like_cys_pep_sf"/>
</dbReference>
<dbReference type="Gene3D" id="3.90.70.10">
    <property type="entry name" value="Cysteine proteinases"/>
    <property type="match status" value="1"/>
</dbReference>
<reference evidence="2 3" key="1">
    <citation type="journal article" date="2018" name="Proc. Natl. Acad. Sci. U.S.A.">
        <title>Draft genome sequence of Camellia sinensis var. sinensis provides insights into the evolution of the tea genome and tea quality.</title>
        <authorList>
            <person name="Wei C."/>
            <person name="Yang H."/>
            <person name="Wang S."/>
            <person name="Zhao J."/>
            <person name="Liu C."/>
            <person name="Gao L."/>
            <person name="Xia E."/>
            <person name="Lu Y."/>
            <person name="Tai Y."/>
            <person name="She G."/>
            <person name="Sun J."/>
            <person name="Cao H."/>
            <person name="Tong W."/>
            <person name="Gao Q."/>
            <person name="Li Y."/>
            <person name="Deng W."/>
            <person name="Jiang X."/>
            <person name="Wang W."/>
            <person name="Chen Q."/>
            <person name="Zhang S."/>
            <person name="Li H."/>
            <person name="Wu J."/>
            <person name="Wang P."/>
            <person name="Li P."/>
            <person name="Shi C."/>
            <person name="Zheng F."/>
            <person name="Jian J."/>
            <person name="Huang B."/>
            <person name="Shan D."/>
            <person name="Shi M."/>
            <person name="Fang C."/>
            <person name="Yue Y."/>
            <person name="Li F."/>
            <person name="Li D."/>
            <person name="Wei S."/>
            <person name="Han B."/>
            <person name="Jiang C."/>
            <person name="Yin Y."/>
            <person name="Xia T."/>
            <person name="Zhang Z."/>
            <person name="Bennetzen J.L."/>
            <person name="Zhao S."/>
            <person name="Wan X."/>
        </authorList>
    </citation>
    <scope>NUCLEOTIDE SEQUENCE [LARGE SCALE GENOMIC DNA]</scope>
    <source>
        <strain evidence="3">cv. Shuchazao</strain>
        <tissue evidence="2">Leaf</tissue>
    </source>
</reference>
<evidence type="ECO:0000313" key="2">
    <source>
        <dbReference type="EMBL" id="THG04443.1"/>
    </source>
</evidence>
<dbReference type="AlphaFoldDB" id="A0A4S4DN64"/>
<proteinExistence type="predicted"/>
<protein>
    <recommendedName>
        <fullName evidence="1">Peptidase C1A papain C-terminal domain-containing protein</fullName>
    </recommendedName>
</protein>
<sequence length="146" mass="16593">MLDTHLFCLIGLGVFDGGSCGRYKPDRIRRRSDPTIRATTGRLRQNIQRRMRWRPHGLRLRFIIRNRGIDAEDHYPCQGVDGNCNPTRKNAKVATIDGYEDVPPYDEKALKKAVAHQPLSVAIEATGRAFQLYVTVIEKAPSFFVP</sequence>
<feature type="domain" description="Peptidase C1A papain C-terminal" evidence="1">
    <location>
        <begin position="60"/>
        <end position="137"/>
    </location>
</feature>
<dbReference type="Proteomes" id="UP000306102">
    <property type="component" value="Unassembled WGS sequence"/>
</dbReference>
<accession>A0A4S4DN64</accession>
<gene>
    <name evidence="2" type="ORF">TEA_008212</name>
</gene>
<dbReference type="GO" id="GO:0008234">
    <property type="term" value="F:cysteine-type peptidase activity"/>
    <property type="evidence" value="ECO:0007669"/>
    <property type="project" value="InterPro"/>
</dbReference>
<organism evidence="2 3">
    <name type="scientific">Camellia sinensis var. sinensis</name>
    <name type="common">China tea</name>
    <dbReference type="NCBI Taxonomy" id="542762"/>
    <lineage>
        <taxon>Eukaryota</taxon>
        <taxon>Viridiplantae</taxon>
        <taxon>Streptophyta</taxon>
        <taxon>Embryophyta</taxon>
        <taxon>Tracheophyta</taxon>
        <taxon>Spermatophyta</taxon>
        <taxon>Magnoliopsida</taxon>
        <taxon>eudicotyledons</taxon>
        <taxon>Gunneridae</taxon>
        <taxon>Pentapetalae</taxon>
        <taxon>asterids</taxon>
        <taxon>Ericales</taxon>
        <taxon>Theaceae</taxon>
        <taxon>Camellia</taxon>
    </lineage>
</organism>